<dbReference type="PANTHER" id="PTHR34366">
    <property type="entry name" value="OS07G0289901 PROTEIN-RELATED"/>
    <property type="match status" value="1"/>
</dbReference>
<dbReference type="PANTHER" id="PTHR34366:SF8">
    <property type="entry name" value="TRANSMEMBRANE PROTEIN"/>
    <property type="match status" value="1"/>
</dbReference>
<proteinExistence type="predicted"/>
<reference evidence="3 4" key="1">
    <citation type="journal article" date="2021" name="Commun. Biol.">
        <title>The genome of Shorea leprosula (Dipterocarpaceae) highlights the ecological relevance of drought in aseasonal tropical rainforests.</title>
        <authorList>
            <person name="Ng K.K.S."/>
            <person name="Kobayashi M.J."/>
            <person name="Fawcett J.A."/>
            <person name="Hatakeyama M."/>
            <person name="Paape T."/>
            <person name="Ng C.H."/>
            <person name="Ang C.C."/>
            <person name="Tnah L.H."/>
            <person name="Lee C.T."/>
            <person name="Nishiyama T."/>
            <person name="Sese J."/>
            <person name="O'Brien M.J."/>
            <person name="Copetti D."/>
            <person name="Mohd Noor M.I."/>
            <person name="Ong R.C."/>
            <person name="Putra M."/>
            <person name="Sireger I.Z."/>
            <person name="Indrioko S."/>
            <person name="Kosugi Y."/>
            <person name="Izuno A."/>
            <person name="Isagi Y."/>
            <person name="Lee S.L."/>
            <person name="Shimizu K.K."/>
        </authorList>
    </citation>
    <scope>NUCLEOTIDE SEQUENCE [LARGE SCALE GENOMIC DNA]</scope>
    <source>
        <strain evidence="3">214</strain>
    </source>
</reference>
<sequence>MAASSSLCKPSSFNLISILIFTCFMYSGYGQNLPTTTLAKVLSCFNNKLIYSACNEEYRLNESGELQVPVEATELFCSGPCLGETESVLNCVDNTFSNFIFYNRATVQAVRNVLNSGCSFSTQRAGNFNVGEYLQGLGDISSADRLSNLICFTAFALIIGCYILIF</sequence>
<name>A0AAV5JUW7_9ROSI</name>
<keyword evidence="1" id="KW-0812">Transmembrane</keyword>
<dbReference type="Proteomes" id="UP001054252">
    <property type="component" value="Unassembled WGS sequence"/>
</dbReference>
<feature type="transmembrane region" description="Helical" evidence="1">
    <location>
        <begin position="12"/>
        <end position="29"/>
    </location>
</feature>
<dbReference type="AlphaFoldDB" id="A0AAV5JUW7"/>
<evidence type="ECO:0000313" key="3">
    <source>
        <dbReference type="EMBL" id="GKV18444.1"/>
    </source>
</evidence>
<evidence type="ECO:0000313" key="4">
    <source>
        <dbReference type="Proteomes" id="UP001054252"/>
    </source>
</evidence>
<accession>A0AAV5JUW7</accession>
<evidence type="ECO:0000259" key="2">
    <source>
        <dbReference type="Pfam" id="PF24865"/>
    </source>
</evidence>
<organism evidence="3 4">
    <name type="scientific">Rubroshorea leprosula</name>
    <dbReference type="NCBI Taxonomy" id="152421"/>
    <lineage>
        <taxon>Eukaryota</taxon>
        <taxon>Viridiplantae</taxon>
        <taxon>Streptophyta</taxon>
        <taxon>Embryophyta</taxon>
        <taxon>Tracheophyta</taxon>
        <taxon>Spermatophyta</taxon>
        <taxon>Magnoliopsida</taxon>
        <taxon>eudicotyledons</taxon>
        <taxon>Gunneridae</taxon>
        <taxon>Pentapetalae</taxon>
        <taxon>rosids</taxon>
        <taxon>malvids</taxon>
        <taxon>Malvales</taxon>
        <taxon>Dipterocarpaceae</taxon>
        <taxon>Rubroshorea</taxon>
    </lineage>
</organism>
<dbReference type="EMBL" id="BPVZ01000050">
    <property type="protein sequence ID" value="GKV18444.1"/>
    <property type="molecule type" value="Genomic_DNA"/>
</dbReference>
<keyword evidence="1" id="KW-0472">Membrane</keyword>
<dbReference type="Pfam" id="PF24865">
    <property type="entry name" value="DUF7731"/>
    <property type="match status" value="1"/>
</dbReference>
<dbReference type="InterPro" id="IPR056633">
    <property type="entry name" value="DUF7731"/>
</dbReference>
<protein>
    <recommendedName>
        <fullName evidence="2">DUF7731 domain-containing protein</fullName>
    </recommendedName>
</protein>
<keyword evidence="4" id="KW-1185">Reference proteome</keyword>
<evidence type="ECO:0000256" key="1">
    <source>
        <dbReference type="SAM" id="Phobius"/>
    </source>
</evidence>
<gene>
    <name evidence="3" type="ORF">SLEP1_g28828</name>
</gene>
<comment type="caution">
    <text evidence="3">The sequence shown here is derived from an EMBL/GenBank/DDBJ whole genome shotgun (WGS) entry which is preliminary data.</text>
</comment>
<keyword evidence="1" id="KW-1133">Transmembrane helix</keyword>
<feature type="transmembrane region" description="Helical" evidence="1">
    <location>
        <begin position="146"/>
        <end position="165"/>
    </location>
</feature>
<feature type="domain" description="DUF7731" evidence="2">
    <location>
        <begin position="35"/>
        <end position="134"/>
    </location>
</feature>